<dbReference type="PROSITE" id="PS50110">
    <property type="entry name" value="RESPONSE_REGULATORY"/>
    <property type="match status" value="1"/>
</dbReference>
<dbReference type="PROSITE" id="PS00622">
    <property type="entry name" value="HTH_LUXR_1"/>
    <property type="match status" value="1"/>
</dbReference>
<name>A0A6L2ZS71_9ENTR</name>
<dbReference type="SMART" id="SM00448">
    <property type="entry name" value="REC"/>
    <property type="match status" value="1"/>
</dbReference>
<keyword evidence="1 6" id="KW-0597">Phosphoprotein</keyword>
<dbReference type="InterPro" id="IPR000792">
    <property type="entry name" value="Tscrpt_reg_LuxR_C"/>
</dbReference>
<dbReference type="RefSeq" id="WP_176488602.1">
    <property type="nucleotide sequence ID" value="NZ_BLXO01000007.1"/>
</dbReference>
<dbReference type="Proteomes" id="UP000504714">
    <property type="component" value="Unassembled WGS sequence"/>
</dbReference>
<dbReference type="Gene3D" id="3.40.50.2300">
    <property type="match status" value="1"/>
</dbReference>
<dbReference type="InterPro" id="IPR039420">
    <property type="entry name" value="WalR-like"/>
</dbReference>
<dbReference type="InterPro" id="IPR058245">
    <property type="entry name" value="NreC/VraR/RcsB-like_REC"/>
</dbReference>
<feature type="modified residue" description="4-aspartylphosphate" evidence="6">
    <location>
        <position position="55"/>
    </location>
</feature>
<keyword evidence="3" id="KW-0805">Transcription regulation</keyword>
<dbReference type="InterPro" id="IPR016032">
    <property type="entry name" value="Sig_transdc_resp-reg_C-effctor"/>
</dbReference>
<dbReference type="CDD" id="cd17535">
    <property type="entry name" value="REC_NarL-like"/>
    <property type="match status" value="1"/>
</dbReference>
<evidence type="ECO:0000256" key="2">
    <source>
        <dbReference type="ARBA" id="ARBA00023012"/>
    </source>
</evidence>
<keyword evidence="4" id="KW-0238">DNA-binding</keyword>
<evidence type="ECO:0000259" key="7">
    <source>
        <dbReference type="PROSITE" id="PS50043"/>
    </source>
</evidence>
<dbReference type="PANTHER" id="PTHR43214:SF3">
    <property type="entry name" value="RESPONSE REGULATOR UVRY"/>
    <property type="match status" value="1"/>
</dbReference>
<organism evidence="9 10">
    <name type="scientific">Candidatus Regiella insecticola</name>
    <dbReference type="NCBI Taxonomy" id="138073"/>
    <lineage>
        <taxon>Bacteria</taxon>
        <taxon>Pseudomonadati</taxon>
        <taxon>Pseudomonadota</taxon>
        <taxon>Gammaproteobacteria</taxon>
        <taxon>Enterobacterales</taxon>
        <taxon>Enterobacteriaceae</taxon>
        <taxon>aphid secondary symbionts</taxon>
        <taxon>Candidatus Regiella</taxon>
    </lineage>
</organism>
<evidence type="ECO:0000313" key="10">
    <source>
        <dbReference type="Proteomes" id="UP000504714"/>
    </source>
</evidence>
<sequence length="209" mass="23839">MNVKILIVDDHELIINGIKNMLSPYPRYQVVGQAENGLDVRCMCQKTEPDMVILDLGLPGMDGQDVSVDLLRRWPRLRILALTARQEEYYVSQILNIGALGYVLKKSPQEVLLAAIQTIMAGKRYIDPALDHDQVLQLMKTCHNPSSLTSRERQVLKLITEGACNRVIAEKLTISKKTVETHRLNMMRKLDVHKVADLIDWSHRLGFRK</sequence>
<evidence type="ECO:0000256" key="5">
    <source>
        <dbReference type="ARBA" id="ARBA00023163"/>
    </source>
</evidence>
<feature type="domain" description="HTH luxR-type" evidence="7">
    <location>
        <begin position="141"/>
        <end position="206"/>
    </location>
</feature>
<dbReference type="PRINTS" id="PR00038">
    <property type="entry name" value="HTHLUXR"/>
</dbReference>
<dbReference type="GO" id="GO:0000160">
    <property type="term" value="P:phosphorelay signal transduction system"/>
    <property type="evidence" value="ECO:0007669"/>
    <property type="project" value="UniProtKB-KW"/>
</dbReference>
<dbReference type="EMBL" id="BLXO01000007">
    <property type="protein sequence ID" value="GFN47051.1"/>
    <property type="molecule type" value="Genomic_DNA"/>
</dbReference>
<evidence type="ECO:0000256" key="4">
    <source>
        <dbReference type="ARBA" id="ARBA00023125"/>
    </source>
</evidence>
<dbReference type="InterPro" id="IPR011006">
    <property type="entry name" value="CheY-like_superfamily"/>
</dbReference>
<dbReference type="NCBIfam" id="NF011896">
    <property type="entry name" value="PRK15369.1"/>
    <property type="match status" value="1"/>
</dbReference>
<dbReference type="Pfam" id="PF00196">
    <property type="entry name" value="GerE"/>
    <property type="match status" value="1"/>
</dbReference>
<dbReference type="SMART" id="SM00421">
    <property type="entry name" value="HTH_LUXR"/>
    <property type="match status" value="1"/>
</dbReference>
<proteinExistence type="predicted"/>
<evidence type="ECO:0000313" key="9">
    <source>
        <dbReference type="EMBL" id="GFN47051.1"/>
    </source>
</evidence>
<evidence type="ECO:0000259" key="8">
    <source>
        <dbReference type="PROSITE" id="PS50110"/>
    </source>
</evidence>
<evidence type="ECO:0000256" key="3">
    <source>
        <dbReference type="ARBA" id="ARBA00023015"/>
    </source>
</evidence>
<protein>
    <submittedName>
        <fullName evidence="9">Putative regulator in two-component regulatory system with BarA (LuxR/UhpA familiy)</fullName>
    </submittedName>
</protein>
<evidence type="ECO:0000256" key="6">
    <source>
        <dbReference type="PROSITE-ProRule" id="PRU00169"/>
    </source>
</evidence>
<accession>A0A6L2ZS71</accession>
<dbReference type="Pfam" id="PF00072">
    <property type="entry name" value="Response_reg"/>
    <property type="match status" value="1"/>
</dbReference>
<feature type="domain" description="Response regulatory" evidence="8">
    <location>
        <begin position="4"/>
        <end position="120"/>
    </location>
</feature>
<dbReference type="CDD" id="cd06170">
    <property type="entry name" value="LuxR_C_like"/>
    <property type="match status" value="1"/>
</dbReference>
<dbReference type="PANTHER" id="PTHR43214">
    <property type="entry name" value="TWO-COMPONENT RESPONSE REGULATOR"/>
    <property type="match status" value="1"/>
</dbReference>
<dbReference type="SUPFAM" id="SSF52172">
    <property type="entry name" value="CheY-like"/>
    <property type="match status" value="1"/>
</dbReference>
<dbReference type="AlphaFoldDB" id="A0A6L2ZS71"/>
<dbReference type="GO" id="GO:0003677">
    <property type="term" value="F:DNA binding"/>
    <property type="evidence" value="ECO:0007669"/>
    <property type="project" value="UniProtKB-KW"/>
</dbReference>
<dbReference type="PROSITE" id="PS50043">
    <property type="entry name" value="HTH_LUXR_2"/>
    <property type="match status" value="1"/>
</dbReference>
<dbReference type="InterPro" id="IPR001789">
    <property type="entry name" value="Sig_transdc_resp-reg_receiver"/>
</dbReference>
<gene>
    <name evidence="9" type="primary">nreC</name>
    <name evidence="9" type="ORF">RINTU1_29050</name>
</gene>
<evidence type="ECO:0000256" key="1">
    <source>
        <dbReference type="ARBA" id="ARBA00022553"/>
    </source>
</evidence>
<reference evidence="9 10" key="1">
    <citation type="submission" date="2020-06" db="EMBL/GenBank/DDBJ databases">
        <title>The genome sequence of Candidatus Regiella insecticola strain Tut.</title>
        <authorList>
            <person name="Nikoh N."/>
            <person name="Tsuchida T."/>
            <person name="Koga R."/>
            <person name="Oshima K."/>
            <person name="Hattori M."/>
            <person name="Fukatsu T."/>
        </authorList>
    </citation>
    <scope>NUCLEOTIDE SEQUENCE [LARGE SCALE GENOMIC DNA]</scope>
    <source>
        <strain evidence="9 10">Tut</strain>
    </source>
</reference>
<comment type="caution">
    <text evidence="9">The sequence shown here is derived from an EMBL/GenBank/DDBJ whole genome shotgun (WGS) entry which is preliminary data.</text>
</comment>
<dbReference type="SUPFAM" id="SSF46894">
    <property type="entry name" value="C-terminal effector domain of the bipartite response regulators"/>
    <property type="match status" value="1"/>
</dbReference>
<keyword evidence="2" id="KW-0902">Two-component regulatory system</keyword>
<keyword evidence="5" id="KW-0804">Transcription</keyword>
<dbReference type="GO" id="GO:0006355">
    <property type="term" value="P:regulation of DNA-templated transcription"/>
    <property type="evidence" value="ECO:0007669"/>
    <property type="project" value="InterPro"/>
</dbReference>